<feature type="domain" description="HTH HARE-type" evidence="5">
    <location>
        <begin position="68"/>
        <end position="140"/>
    </location>
</feature>
<dbReference type="InterPro" id="IPR003889">
    <property type="entry name" value="FYrich_C"/>
</dbReference>
<sequence length="707" mass="76718">MLSPTALNMFSPSPASSEEIGSSALFPSLDTGLSTSGMTSEEIDEQPEGEENEYADAAESTKAEFIEKTLLRASEQILLQSGGKLHVKDIADRIVESGLIPPRSKALNSLESILYRETFRESSRFKRIDNRFGWFALMEVEVEDDDDDEDDDDSMDNETTEGDDQSVKTTTSKQPIDYNRKYLRIKRLVKQLVFENGALCDEVQRTEVKFQRAKAERRFILKRLFQYQAAAEAGMFQAAPYPPFSPDMLPPMMYPPFVAEKAKPPKVKAKKTAVKPKAEKEPKSSGGKATKAEKAATEGAGKDGLKEKEKPARQEKKKPAKPKKPKAQPENSAPSAANAITSAAVSSKAATTANQGTPPVKPKRKKPGTAIKRKVQPIAVDAKGKPIFPIVLGGLTVHSLGEIVFDRPGFHSERYIWPVGYCSSRTYPSMRNPEKKCIYTCKILDGGFGPQFEMCPEDDPDHPIVASSATACHCVVLKAVNKARGRDASNTGSGPEFFGFSHPTIQYLIQSLPGARKCTKYQWVKFELPKPQSKQAGKASSSSTPDPSGVLQGIPSGVEDDSIASLHEDDPMPAGMTTFHPSSAMEQPIDRAMNQTMSQPIDHDEEMFKDPDMGPLTLASTITPLSSPGLCSPSPSTQLDGLEHDTEMDPGMNPLMSSPTRSAFPTSLSGMPLSPTAAGQASFVLPPTSPLFGNSFPGTGIPDSPPK</sequence>
<dbReference type="AlphaFoldDB" id="A0AAU9WNR2"/>
<evidence type="ECO:0000259" key="5">
    <source>
        <dbReference type="PROSITE" id="PS51913"/>
    </source>
</evidence>
<feature type="compositionally biased region" description="Polar residues" evidence="4">
    <location>
        <begin position="1"/>
        <end position="20"/>
    </location>
</feature>
<dbReference type="Pfam" id="PF24237">
    <property type="entry name" value="INO80E"/>
    <property type="match status" value="1"/>
</dbReference>
<feature type="compositionally biased region" description="Basic and acidic residues" evidence="4">
    <location>
        <begin position="290"/>
        <end position="314"/>
    </location>
</feature>
<dbReference type="InterPro" id="IPR040092">
    <property type="entry name" value="TBRG1"/>
</dbReference>
<gene>
    <name evidence="6" type="ORF">PMEA_00008071</name>
</gene>
<keyword evidence="7" id="KW-1185">Reference proteome</keyword>
<comment type="subcellular location">
    <subcellularLocation>
        <location evidence="1">Nucleus</location>
    </subcellularLocation>
</comment>
<dbReference type="InterPro" id="IPR007759">
    <property type="entry name" value="Asxl_HARE-HTH"/>
</dbReference>
<comment type="caution">
    <text evidence="6">The sequence shown here is derived from an EMBL/GenBank/DDBJ whole genome shotgun (WGS) entry which is preliminary data.</text>
</comment>
<evidence type="ECO:0000256" key="2">
    <source>
        <dbReference type="ARBA" id="ARBA00023163"/>
    </source>
</evidence>
<accession>A0AAU9WNR2</accession>
<evidence type="ECO:0000313" key="6">
    <source>
        <dbReference type="EMBL" id="CAH3120062.1"/>
    </source>
</evidence>
<evidence type="ECO:0000256" key="3">
    <source>
        <dbReference type="ARBA" id="ARBA00023242"/>
    </source>
</evidence>
<feature type="region of interest" description="Disordered" evidence="4">
    <location>
        <begin position="532"/>
        <end position="582"/>
    </location>
</feature>
<dbReference type="Gene3D" id="3.30.160.360">
    <property type="match status" value="1"/>
</dbReference>
<evidence type="ECO:0000256" key="1">
    <source>
        <dbReference type="ARBA" id="ARBA00004123"/>
    </source>
</evidence>
<dbReference type="PROSITE" id="PS51542">
    <property type="entry name" value="FYRN"/>
    <property type="match status" value="1"/>
</dbReference>
<evidence type="ECO:0000313" key="7">
    <source>
        <dbReference type="Proteomes" id="UP001159428"/>
    </source>
</evidence>
<dbReference type="PANTHER" id="PTHR22715">
    <property type="entry name" value="TRANSFORMING GROWTH FACTOR BETA REGULATED GENE 1"/>
    <property type="match status" value="1"/>
</dbReference>
<dbReference type="GO" id="GO:0006355">
    <property type="term" value="P:regulation of DNA-templated transcription"/>
    <property type="evidence" value="ECO:0007669"/>
    <property type="project" value="InterPro"/>
</dbReference>
<dbReference type="EMBL" id="CALNXJ010000017">
    <property type="protein sequence ID" value="CAH3120062.1"/>
    <property type="molecule type" value="Genomic_DNA"/>
</dbReference>
<dbReference type="PROSITE" id="PS51543">
    <property type="entry name" value="FYRC"/>
    <property type="match status" value="1"/>
</dbReference>
<dbReference type="InterPro" id="IPR056515">
    <property type="entry name" value="INO80E_N"/>
</dbReference>
<feature type="region of interest" description="Disordered" evidence="4">
    <location>
        <begin position="143"/>
        <end position="173"/>
    </location>
</feature>
<keyword evidence="2" id="KW-0804">Transcription</keyword>
<feature type="compositionally biased region" description="Low complexity" evidence="4">
    <location>
        <begin position="532"/>
        <end position="543"/>
    </location>
</feature>
<feature type="compositionally biased region" description="Basic residues" evidence="4">
    <location>
        <begin position="361"/>
        <end position="374"/>
    </location>
</feature>
<dbReference type="SMART" id="SM00542">
    <property type="entry name" value="FYRC"/>
    <property type="match status" value="1"/>
</dbReference>
<feature type="compositionally biased region" description="Low complexity" evidence="4">
    <location>
        <begin position="328"/>
        <end position="353"/>
    </location>
</feature>
<feature type="region of interest" description="Disordered" evidence="4">
    <location>
        <begin position="1"/>
        <end position="53"/>
    </location>
</feature>
<feature type="compositionally biased region" description="Acidic residues" evidence="4">
    <location>
        <begin position="143"/>
        <end position="164"/>
    </location>
</feature>
<feature type="compositionally biased region" description="Polar residues" evidence="4">
    <location>
        <begin position="659"/>
        <end position="669"/>
    </location>
</feature>
<feature type="compositionally biased region" description="Acidic residues" evidence="4">
    <location>
        <begin position="41"/>
        <end position="53"/>
    </location>
</feature>
<dbReference type="Proteomes" id="UP001159428">
    <property type="component" value="Unassembled WGS sequence"/>
</dbReference>
<organism evidence="6 7">
    <name type="scientific">Pocillopora meandrina</name>
    <dbReference type="NCBI Taxonomy" id="46732"/>
    <lineage>
        <taxon>Eukaryota</taxon>
        <taxon>Metazoa</taxon>
        <taxon>Cnidaria</taxon>
        <taxon>Anthozoa</taxon>
        <taxon>Hexacorallia</taxon>
        <taxon>Scleractinia</taxon>
        <taxon>Astrocoeniina</taxon>
        <taxon>Pocilloporidae</taxon>
        <taxon>Pocillopora</taxon>
    </lineage>
</organism>
<dbReference type="GO" id="GO:0005634">
    <property type="term" value="C:nucleus"/>
    <property type="evidence" value="ECO:0007669"/>
    <property type="project" value="UniProtKB-SubCell"/>
</dbReference>
<protein>
    <recommendedName>
        <fullName evidence="5">HTH HARE-type domain-containing protein</fullName>
    </recommendedName>
</protein>
<reference evidence="6 7" key="1">
    <citation type="submission" date="2022-05" db="EMBL/GenBank/DDBJ databases">
        <authorList>
            <consortium name="Genoscope - CEA"/>
            <person name="William W."/>
        </authorList>
    </citation>
    <scope>NUCLEOTIDE SEQUENCE [LARGE SCALE GENOMIC DNA]</scope>
</reference>
<dbReference type="PROSITE" id="PS51913">
    <property type="entry name" value="HTH_HARE"/>
    <property type="match status" value="1"/>
</dbReference>
<dbReference type="GO" id="GO:0051726">
    <property type="term" value="P:regulation of cell cycle"/>
    <property type="evidence" value="ECO:0007669"/>
    <property type="project" value="TreeGrafter"/>
</dbReference>
<feature type="region of interest" description="Disordered" evidence="4">
    <location>
        <begin position="263"/>
        <end position="374"/>
    </location>
</feature>
<feature type="compositionally biased region" description="Basic residues" evidence="4">
    <location>
        <begin position="264"/>
        <end position="274"/>
    </location>
</feature>
<dbReference type="Pfam" id="PF05066">
    <property type="entry name" value="HARE-HTH"/>
    <property type="match status" value="1"/>
</dbReference>
<dbReference type="Pfam" id="PF05964">
    <property type="entry name" value="FYRN"/>
    <property type="match status" value="1"/>
</dbReference>
<feature type="region of interest" description="Disordered" evidence="4">
    <location>
        <begin position="659"/>
        <end position="707"/>
    </location>
</feature>
<dbReference type="Pfam" id="PF05965">
    <property type="entry name" value="FYRC"/>
    <property type="match status" value="1"/>
</dbReference>
<evidence type="ECO:0000256" key="4">
    <source>
        <dbReference type="SAM" id="MobiDB-lite"/>
    </source>
</evidence>
<feature type="compositionally biased region" description="Basic residues" evidence="4">
    <location>
        <begin position="315"/>
        <end position="326"/>
    </location>
</feature>
<name>A0AAU9WNR2_9CNID</name>
<dbReference type="SMART" id="SM00541">
    <property type="entry name" value="FYRN"/>
    <property type="match status" value="1"/>
</dbReference>
<dbReference type="InterPro" id="IPR003888">
    <property type="entry name" value="FYrich_N"/>
</dbReference>
<dbReference type="PANTHER" id="PTHR22715:SF0">
    <property type="entry name" value="TRANSFORMING GROWTH FACTOR BETA REGULATOR 1"/>
    <property type="match status" value="1"/>
</dbReference>
<keyword evidence="3" id="KW-0539">Nucleus</keyword>
<proteinExistence type="predicted"/>